<sequence length="363" mass="40144">MNHETIELAISEGKISFVGNHYEGQAKKEVDAKGAFLSAGWIDSHVHCFQDLDLYYDYPDQIGVTKGVTTVIDAGSTGENTIKDFYKLAKEAETNVYALMNISKEGIIRQDELADLRKVNEILNLARIHEMKNFIVGLKVRMSKSVIGDNGITPLKMAKELQQRAELPLMIHIGSNPPELNEIFNELDAGDVVTHCFNGKSNGILGDDGKVKAFAKAAYERGVRFDIGHGTDSFNFAVAREAFNENIKCHTVSTDTYIRNRKNGPVYDLATTLTKLLHIGYPLEELIPMVTEVPAQTWGFKNKGKLEVGADGDISLFKLVNEEVHLVDSNGNVEVTNEAIIPVGCTVAGKYFTSFTEREGLKK</sequence>
<feature type="binding site" description="via carbamate group" evidence="1">
    <location>
        <position position="139"/>
    </location>
    <ligand>
        <name>Zn(2+)</name>
        <dbReference type="ChEBI" id="CHEBI:29105"/>
        <label>2</label>
    </ligand>
</feature>
<feature type="binding site" evidence="1">
    <location>
        <position position="45"/>
    </location>
    <ligand>
        <name>Zn(2+)</name>
        <dbReference type="ChEBI" id="CHEBI:29105"/>
        <label>1</label>
    </ligand>
</feature>
<feature type="modified residue" description="N6-carboxylysine" evidence="2">
    <location>
        <position position="139"/>
    </location>
</feature>
<dbReference type="EMBL" id="JXJU01000001">
    <property type="protein sequence ID" value="PCS01522.1"/>
    <property type="molecule type" value="Genomic_DNA"/>
</dbReference>
<protein>
    <submittedName>
        <fullName evidence="4">Uncharacterized protein</fullName>
    </submittedName>
</protein>
<dbReference type="STRING" id="1291764.GCA_001311235_00158"/>
<evidence type="ECO:0000313" key="5">
    <source>
        <dbReference type="Proteomes" id="UP000218181"/>
    </source>
</evidence>
<dbReference type="AlphaFoldDB" id="A0A2A5RQ17"/>
<keyword evidence="5" id="KW-1185">Reference proteome</keyword>
<dbReference type="SUPFAM" id="SSF51338">
    <property type="entry name" value="Composite domain of metallo-dependent hydrolases"/>
    <property type="match status" value="1"/>
</dbReference>
<evidence type="ECO:0000256" key="1">
    <source>
        <dbReference type="PIRSR" id="PIRSR039004-1"/>
    </source>
</evidence>
<dbReference type="Gene3D" id="3.20.20.140">
    <property type="entry name" value="Metal-dependent hydrolases"/>
    <property type="match status" value="1"/>
</dbReference>
<dbReference type="NCBIfam" id="NF006689">
    <property type="entry name" value="PRK09237.1"/>
    <property type="match status" value="1"/>
</dbReference>
<dbReference type="GO" id="GO:0016810">
    <property type="term" value="F:hydrolase activity, acting on carbon-nitrogen (but not peptide) bonds"/>
    <property type="evidence" value="ECO:0007669"/>
    <property type="project" value="InterPro"/>
</dbReference>
<feature type="binding site" evidence="1">
    <location>
        <position position="195"/>
    </location>
    <ligand>
        <name>Zn(2+)</name>
        <dbReference type="ChEBI" id="CHEBI:29105"/>
        <label>2</label>
    </ligand>
</feature>
<dbReference type="InterPro" id="IPR011059">
    <property type="entry name" value="Metal-dep_hydrolase_composite"/>
</dbReference>
<dbReference type="Pfam" id="PF22647">
    <property type="entry name" value="EF_0837-like_N"/>
    <property type="match status" value="1"/>
</dbReference>
<dbReference type="SUPFAM" id="SSF51556">
    <property type="entry name" value="Metallo-dependent hydrolases"/>
    <property type="match status" value="1"/>
</dbReference>
<dbReference type="Pfam" id="PF01026">
    <property type="entry name" value="TatD_DNase"/>
    <property type="match status" value="1"/>
</dbReference>
<dbReference type="InterPro" id="IPR047601">
    <property type="entry name" value="EF_0837-like"/>
</dbReference>
<dbReference type="GO" id="GO:0019213">
    <property type="term" value="F:deacetylase activity"/>
    <property type="evidence" value="ECO:0007669"/>
    <property type="project" value="InterPro"/>
</dbReference>
<organism evidence="4 5">
    <name type="scientific">Lactococcus fujiensis JCM 16395</name>
    <dbReference type="NCBI Taxonomy" id="1291764"/>
    <lineage>
        <taxon>Bacteria</taxon>
        <taxon>Bacillati</taxon>
        <taxon>Bacillota</taxon>
        <taxon>Bacilli</taxon>
        <taxon>Lactobacillales</taxon>
        <taxon>Streptococcaceae</taxon>
        <taxon>Lactococcus</taxon>
    </lineage>
</organism>
<gene>
    <name evidence="4" type="ORF">RT41_GL000286</name>
</gene>
<dbReference type="Proteomes" id="UP000218181">
    <property type="component" value="Unassembled WGS sequence"/>
</dbReference>
<evidence type="ECO:0000256" key="2">
    <source>
        <dbReference type="PIRSR" id="PIRSR039004-2"/>
    </source>
</evidence>
<proteinExistence type="predicted"/>
<keyword evidence="1" id="KW-0862">Zinc</keyword>
<dbReference type="NCBIfam" id="TIGR03583">
    <property type="entry name" value="EF_0837"/>
    <property type="match status" value="1"/>
</dbReference>
<dbReference type="InterPro" id="IPR020043">
    <property type="entry name" value="Deacetylase_Atu3266-like"/>
</dbReference>
<dbReference type="InterPro" id="IPR001130">
    <property type="entry name" value="TatD-like"/>
</dbReference>
<evidence type="ECO:0000313" key="4">
    <source>
        <dbReference type="EMBL" id="PCS01522.1"/>
    </source>
</evidence>
<feature type="binding site" evidence="1">
    <location>
        <position position="255"/>
    </location>
    <ligand>
        <name>Zn(2+)</name>
        <dbReference type="ChEBI" id="CHEBI:29105"/>
        <label>1</label>
    </ligand>
</feature>
<feature type="binding site" description="via carbamate group" evidence="1">
    <location>
        <position position="139"/>
    </location>
    <ligand>
        <name>Zn(2+)</name>
        <dbReference type="ChEBI" id="CHEBI:29105"/>
        <label>1</label>
    </ligand>
</feature>
<dbReference type="InterPro" id="IPR032466">
    <property type="entry name" value="Metal_Hydrolase"/>
</dbReference>
<feature type="binding site" evidence="1">
    <location>
        <position position="47"/>
    </location>
    <ligand>
        <name>Zn(2+)</name>
        <dbReference type="ChEBI" id="CHEBI:29105"/>
        <label>1</label>
    </ligand>
</feature>
<feature type="site" description="Transition state stabilizer" evidence="3">
    <location>
        <position position="141"/>
    </location>
</feature>
<keyword evidence="1" id="KW-0479">Metal-binding</keyword>
<name>A0A2A5RQ17_9LACT</name>
<dbReference type="PANTHER" id="PTHR42717">
    <property type="entry name" value="DIHYDROOROTASE-RELATED"/>
    <property type="match status" value="1"/>
</dbReference>
<dbReference type="GO" id="GO:0016788">
    <property type="term" value="F:hydrolase activity, acting on ester bonds"/>
    <property type="evidence" value="ECO:0007669"/>
    <property type="project" value="InterPro"/>
</dbReference>
<dbReference type="PIRSF" id="PIRSF039004">
    <property type="entry name" value="ADE_EF_0837"/>
    <property type="match status" value="1"/>
</dbReference>
<reference evidence="4 5" key="1">
    <citation type="submission" date="2014-12" db="EMBL/GenBank/DDBJ databases">
        <title>Draft genome sequences of 10 type strains of Lactococcus.</title>
        <authorList>
            <person name="Sun Z."/>
            <person name="Zhong Z."/>
            <person name="Liu W."/>
            <person name="Zhang W."/>
            <person name="Zhang H."/>
        </authorList>
    </citation>
    <scope>NUCLEOTIDE SEQUENCE [LARGE SCALE GENOMIC DNA]</scope>
    <source>
        <strain evidence="4 5">JCM 16395</strain>
    </source>
</reference>
<dbReference type="PANTHER" id="PTHR42717:SF1">
    <property type="entry name" value="IMIDAZOLONEPROPIONASE AND RELATED AMIDOHYDROLASES"/>
    <property type="match status" value="1"/>
</dbReference>
<comment type="caution">
    <text evidence="4">The sequence shown here is derived from an EMBL/GenBank/DDBJ whole genome shotgun (WGS) entry which is preliminary data.</text>
</comment>
<feature type="binding site" evidence="1">
    <location>
        <position position="172"/>
    </location>
    <ligand>
        <name>Zn(2+)</name>
        <dbReference type="ChEBI" id="CHEBI:29105"/>
        <label>2</label>
    </ligand>
</feature>
<evidence type="ECO:0000256" key="3">
    <source>
        <dbReference type="PIRSR" id="PIRSR039004-3"/>
    </source>
</evidence>
<accession>A0A2A5RQ17</accession>
<dbReference type="Gene3D" id="2.30.40.10">
    <property type="entry name" value="Urease, subunit C, domain 1"/>
    <property type="match status" value="1"/>
</dbReference>
<dbReference type="GO" id="GO:0046872">
    <property type="term" value="F:metal ion binding"/>
    <property type="evidence" value="ECO:0007669"/>
    <property type="project" value="UniProtKB-KW"/>
</dbReference>